<sequence>MAGLGHHRHPRPAVLLGQARQHAGLTARGVRIGLDADHLVRLGIAEVLGVDLAGLRVHAHRHDQRLRRSGRHQLAGLRDPLVSRADHIERIHRRHRVDAGV</sequence>
<gene>
    <name evidence="1" type="ORF">SDC9_82444</name>
</gene>
<evidence type="ECO:0000313" key="1">
    <source>
        <dbReference type="EMBL" id="MPM35850.1"/>
    </source>
</evidence>
<dbReference type="EMBL" id="VSSQ01007418">
    <property type="protein sequence ID" value="MPM35850.1"/>
    <property type="molecule type" value="Genomic_DNA"/>
</dbReference>
<dbReference type="AlphaFoldDB" id="A0A644Z4M4"/>
<protein>
    <submittedName>
        <fullName evidence="1">Uncharacterized protein</fullName>
    </submittedName>
</protein>
<accession>A0A644Z4M4</accession>
<organism evidence="1">
    <name type="scientific">bioreactor metagenome</name>
    <dbReference type="NCBI Taxonomy" id="1076179"/>
    <lineage>
        <taxon>unclassified sequences</taxon>
        <taxon>metagenomes</taxon>
        <taxon>ecological metagenomes</taxon>
    </lineage>
</organism>
<reference evidence="1" key="1">
    <citation type="submission" date="2019-08" db="EMBL/GenBank/DDBJ databases">
        <authorList>
            <person name="Kucharzyk K."/>
            <person name="Murdoch R.W."/>
            <person name="Higgins S."/>
            <person name="Loffler F."/>
        </authorList>
    </citation>
    <scope>NUCLEOTIDE SEQUENCE</scope>
</reference>
<proteinExistence type="predicted"/>
<name>A0A644Z4M4_9ZZZZ</name>
<comment type="caution">
    <text evidence="1">The sequence shown here is derived from an EMBL/GenBank/DDBJ whole genome shotgun (WGS) entry which is preliminary data.</text>
</comment>